<dbReference type="KEGG" id="cfh:C1707_03235"/>
<dbReference type="InterPro" id="IPR025878">
    <property type="entry name" value="Acyl-CoA_dh-like_C_dom"/>
</dbReference>
<evidence type="ECO:0000256" key="5">
    <source>
        <dbReference type="ARBA" id="ARBA00023002"/>
    </source>
</evidence>
<evidence type="ECO:0000256" key="10">
    <source>
        <dbReference type="RuleBase" id="RU362125"/>
    </source>
</evidence>
<organism evidence="16 17">
    <name type="scientific">Caulobacter flavus</name>
    <dbReference type="NCBI Taxonomy" id="1679497"/>
    <lineage>
        <taxon>Bacteria</taxon>
        <taxon>Pseudomonadati</taxon>
        <taxon>Pseudomonadota</taxon>
        <taxon>Alphaproteobacteria</taxon>
        <taxon>Caulobacterales</taxon>
        <taxon>Caulobacteraceae</taxon>
        <taxon>Caulobacter</taxon>
    </lineage>
</organism>
<comment type="catalytic activity">
    <reaction evidence="6">
        <text>3-(methylsulfanyl)propanoyl-CoA + oxidized [electron-transfer flavoprotein] + H(+) = 3-(methylsulfanyl)acryloyl-CoA + reduced [electron-transfer flavoprotein]</text>
        <dbReference type="Rhea" id="RHEA:52612"/>
        <dbReference type="Rhea" id="RHEA-COMP:10685"/>
        <dbReference type="Rhea" id="RHEA-COMP:10686"/>
        <dbReference type="ChEBI" id="CHEBI:15378"/>
        <dbReference type="ChEBI" id="CHEBI:57692"/>
        <dbReference type="ChEBI" id="CHEBI:58307"/>
        <dbReference type="ChEBI" id="CHEBI:82815"/>
        <dbReference type="ChEBI" id="CHEBI:84994"/>
        <dbReference type="EC" id="1.3.99.41"/>
    </reaction>
    <physiologicalReaction direction="left-to-right" evidence="6">
        <dbReference type="Rhea" id="RHEA:52613"/>
    </physiologicalReaction>
</comment>
<feature type="domain" description="Acyl-CoA dehydrogenase/oxidase C-terminal" evidence="11">
    <location>
        <begin position="280"/>
        <end position="446"/>
    </location>
</feature>
<proteinExistence type="inferred from homology"/>
<evidence type="ECO:0000256" key="9">
    <source>
        <dbReference type="ARBA" id="ARBA00069043"/>
    </source>
</evidence>
<dbReference type="Gene3D" id="2.40.110.10">
    <property type="entry name" value="Butyryl-CoA Dehydrogenase, subunit A, domain 2"/>
    <property type="match status" value="1"/>
</dbReference>
<evidence type="ECO:0000256" key="6">
    <source>
        <dbReference type="ARBA" id="ARBA00051388"/>
    </source>
</evidence>
<dbReference type="SUPFAM" id="SSF56645">
    <property type="entry name" value="Acyl-CoA dehydrogenase NM domain-like"/>
    <property type="match status" value="1"/>
</dbReference>
<keyword evidence="5 10" id="KW-0560">Oxidoreductase</keyword>
<evidence type="ECO:0000259" key="13">
    <source>
        <dbReference type="Pfam" id="PF02771"/>
    </source>
</evidence>
<dbReference type="Pfam" id="PF02771">
    <property type="entry name" value="Acyl-CoA_dh_N"/>
    <property type="match status" value="1"/>
</dbReference>
<dbReference type="Proteomes" id="UP000281192">
    <property type="component" value="Chromosome"/>
</dbReference>
<name>A0A2N5CYV5_9CAUL</name>
<evidence type="ECO:0000259" key="12">
    <source>
        <dbReference type="Pfam" id="PF02770"/>
    </source>
</evidence>
<comment type="similarity">
    <text evidence="2 10">Belongs to the acyl-CoA dehydrogenase family.</text>
</comment>
<accession>A0A2N5CYV5</accession>
<keyword evidence="18" id="KW-1185">Reference proteome</keyword>
<keyword evidence="3 10" id="KW-0285">Flavoprotein</keyword>
<gene>
    <name evidence="15" type="ORF">C1707_03235</name>
    <name evidence="16" type="ORF">CFHF_02940</name>
</gene>
<dbReference type="InterPro" id="IPR006091">
    <property type="entry name" value="Acyl-CoA_Oxase/DH_mid-dom"/>
</dbReference>
<dbReference type="Proteomes" id="UP000234483">
    <property type="component" value="Unassembled WGS sequence"/>
</dbReference>
<dbReference type="InterPro" id="IPR009100">
    <property type="entry name" value="AcylCoA_DH/oxidase_NM_dom_sf"/>
</dbReference>
<protein>
    <recommendedName>
        <fullName evidence="9">3-methylmercaptopropionyl-CoA dehydrogenase</fullName>
        <ecNumber evidence="8">1.3.99.41</ecNumber>
    </recommendedName>
</protein>
<evidence type="ECO:0000256" key="4">
    <source>
        <dbReference type="ARBA" id="ARBA00022827"/>
    </source>
</evidence>
<dbReference type="RefSeq" id="WP_101711540.1">
    <property type="nucleotide sequence ID" value="NZ_CP026100.1"/>
</dbReference>
<dbReference type="EC" id="1.3.99.41" evidence="8"/>
<reference evidence="15 18" key="2">
    <citation type="submission" date="2018-01" db="EMBL/GenBank/DDBJ databases">
        <title>Complete genome sequence of Caulobacter flavus RHGG3.</title>
        <authorList>
            <person name="Yang E."/>
        </authorList>
    </citation>
    <scope>NUCLEOTIDE SEQUENCE [LARGE SCALE GENOMIC DNA]</scope>
    <source>
        <strain evidence="15 18">RHGG3</strain>
    </source>
</reference>
<dbReference type="GO" id="GO:0016627">
    <property type="term" value="F:oxidoreductase activity, acting on the CH-CH group of donors"/>
    <property type="evidence" value="ECO:0007669"/>
    <property type="project" value="InterPro"/>
</dbReference>
<dbReference type="InterPro" id="IPR046373">
    <property type="entry name" value="Acyl-CoA_Oxase/DH_mid-dom_sf"/>
</dbReference>
<feature type="domain" description="Acyl-CoA dehydrogenase/oxidase N-terminal" evidence="13">
    <location>
        <begin position="76"/>
        <end position="154"/>
    </location>
</feature>
<dbReference type="Pfam" id="PF00441">
    <property type="entry name" value="Acyl-CoA_dh_1"/>
    <property type="match status" value="1"/>
</dbReference>
<dbReference type="InterPro" id="IPR036250">
    <property type="entry name" value="AcylCo_DH-like_C"/>
</dbReference>
<dbReference type="InterPro" id="IPR052166">
    <property type="entry name" value="Diverse_Acyl-CoA_DH"/>
</dbReference>
<dbReference type="PANTHER" id="PTHR42803:SF1">
    <property type="entry name" value="BROAD-SPECIFICITY LINEAR ACYL-COA DEHYDROGENASE FADE5"/>
    <property type="match status" value="1"/>
</dbReference>
<feature type="domain" description="Acetyl-CoA dehydrogenase-like C-terminal" evidence="14">
    <location>
        <begin position="459"/>
        <end position="574"/>
    </location>
</feature>
<evidence type="ECO:0000259" key="14">
    <source>
        <dbReference type="Pfam" id="PF12806"/>
    </source>
</evidence>
<dbReference type="EMBL" id="CP026100">
    <property type="protein sequence ID" value="AYV45338.1"/>
    <property type="molecule type" value="Genomic_DNA"/>
</dbReference>
<dbReference type="Gene3D" id="1.20.140.10">
    <property type="entry name" value="Butyryl-CoA Dehydrogenase, subunit A, domain 3"/>
    <property type="match status" value="1"/>
</dbReference>
<evidence type="ECO:0000256" key="1">
    <source>
        <dbReference type="ARBA" id="ARBA00001974"/>
    </source>
</evidence>
<dbReference type="SUPFAM" id="SSF47203">
    <property type="entry name" value="Acyl-CoA dehydrogenase C-terminal domain-like"/>
    <property type="match status" value="1"/>
</dbReference>
<evidence type="ECO:0000256" key="3">
    <source>
        <dbReference type="ARBA" id="ARBA00022630"/>
    </source>
</evidence>
<dbReference type="InterPro" id="IPR013786">
    <property type="entry name" value="AcylCoA_DH/ox_N"/>
</dbReference>
<dbReference type="EMBL" id="PJRQ01000008">
    <property type="protein sequence ID" value="PLR18982.1"/>
    <property type="molecule type" value="Genomic_DNA"/>
</dbReference>
<dbReference type="Pfam" id="PF02770">
    <property type="entry name" value="Acyl-CoA_dh_M"/>
    <property type="match status" value="1"/>
</dbReference>
<evidence type="ECO:0000259" key="11">
    <source>
        <dbReference type="Pfam" id="PF00441"/>
    </source>
</evidence>
<comment type="function">
    <text evidence="7">Involved in the assimilation of dimethylsulphoniopropionate (DMSP), an important compound in the fixation of carbon in marine phytoplankton, by mediating the conversion of 3-(methylthio)propanoyl-CoA (MMPA-CoA) to 3-(methylthio)acryloyl-CoA (MTA-CoA).</text>
</comment>
<evidence type="ECO:0000256" key="7">
    <source>
        <dbReference type="ARBA" id="ARBA00058683"/>
    </source>
</evidence>
<evidence type="ECO:0000313" key="16">
    <source>
        <dbReference type="EMBL" id="PLR18982.1"/>
    </source>
</evidence>
<keyword evidence="4 10" id="KW-0274">FAD</keyword>
<reference evidence="16 17" key="1">
    <citation type="submission" date="2017-12" db="EMBL/GenBank/DDBJ databases">
        <title>The genome sequence of Caulobacter flavus CGMCC1 15093.</title>
        <authorList>
            <person name="Gao J."/>
            <person name="Mao X."/>
            <person name="Sun J."/>
        </authorList>
    </citation>
    <scope>NUCLEOTIDE SEQUENCE [LARGE SCALE GENOMIC DNA]</scope>
    <source>
        <strain evidence="16 17">CGMCC1 15093</strain>
    </source>
</reference>
<dbReference type="PANTHER" id="PTHR42803">
    <property type="entry name" value="ACYL-COA DEHYDROGENASE"/>
    <property type="match status" value="1"/>
</dbReference>
<evidence type="ECO:0000256" key="8">
    <source>
        <dbReference type="ARBA" id="ARBA00066694"/>
    </source>
</evidence>
<comment type="cofactor">
    <cofactor evidence="1 10">
        <name>FAD</name>
        <dbReference type="ChEBI" id="CHEBI:57692"/>
    </cofactor>
</comment>
<evidence type="ECO:0000313" key="17">
    <source>
        <dbReference type="Proteomes" id="UP000234483"/>
    </source>
</evidence>
<dbReference type="FunFam" id="2.40.110.10:FF:000031">
    <property type="entry name" value="Acyl-CoA dehydrogenase, putative"/>
    <property type="match status" value="1"/>
</dbReference>
<dbReference type="Pfam" id="PF12806">
    <property type="entry name" value="Acyl-CoA_dh_C"/>
    <property type="match status" value="1"/>
</dbReference>
<dbReference type="Gene3D" id="1.10.540.10">
    <property type="entry name" value="Acyl-CoA dehydrogenase/oxidase, N-terminal domain"/>
    <property type="match status" value="1"/>
</dbReference>
<sequence length="582" mass="60793">MTFRAPVRDLAFALRHVADFGRLADAYPEADADTVDAVLEASGVFASEVLAPINRQGDLVGAKLENGVVRAAPGFADAYKAFAEAGWTSLAAAPEHGGQGLPKALEIATLEMVQAANMAFGLCPMLSLGAIEALALHGTERHKSVFLPKLVSGEWTGTMNLTEPQAGSDLAALTTMATPDGQGGWTISGQKIFITWGDHDAADNIVHLVLARTPDAPPGVKGISLFLASKVLVDDDGKMGAGNDVRVGGLEHKLGIHGSPTCVMLFEGAKAELVGKLHGGVAHMFTMMNAARLQVGAQGVAIAERAYQQALNFSLERVQGRSAWTGAYPSRLFDHPDVRRTLLLMKAKIEAARGICLSTAVAADLAHAAADEETRAAAKLREELLTPIAKAWSTDVGVEVASLGVQIHGGMGFIEETGAAQHYRDARITPIYEGTNGIQAIDLIGRKLGLADGQAVADLMDDIRDTIEALKAADASLTPVAGRLEAALNAAASATAWLVDRRARSMPDALSGATAYLKLLGDTVGGWMLAKGALAPEAEALRGQLLRVYAESVLAQVPGQLAAVTLGQDDLVAVTPEALGVH</sequence>
<evidence type="ECO:0000313" key="18">
    <source>
        <dbReference type="Proteomes" id="UP000281192"/>
    </source>
</evidence>
<dbReference type="InterPro" id="IPR037069">
    <property type="entry name" value="AcylCoA_DH/ox_N_sf"/>
</dbReference>
<evidence type="ECO:0000256" key="2">
    <source>
        <dbReference type="ARBA" id="ARBA00009347"/>
    </source>
</evidence>
<evidence type="ECO:0000313" key="15">
    <source>
        <dbReference type="EMBL" id="AYV45338.1"/>
    </source>
</evidence>
<dbReference type="GO" id="GO:0050660">
    <property type="term" value="F:flavin adenine dinucleotide binding"/>
    <property type="evidence" value="ECO:0007669"/>
    <property type="project" value="InterPro"/>
</dbReference>
<dbReference type="OrthoDB" id="9807883at2"/>
<feature type="domain" description="Acyl-CoA oxidase/dehydrogenase middle" evidence="12">
    <location>
        <begin position="159"/>
        <end position="267"/>
    </location>
</feature>
<dbReference type="InterPro" id="IPR009075">
    <property type="entry name" value="AcylCo_DH/oxidase_C"/>
</dbReference>
<dbReference type="AlphaFoldDB" id="A0A2N5CYV5"/>